<comment type="function">
    <text evidence="1">Catalyzes the hydroxylation of the N(6)-(4-aminobutyl)-L-lysine intermediate produced by deoxyhypusine synthase/DHPS on a critical lysine of the eukaryotic translation initiation factor 5A/eIF-5A. This is the second step of the post-translational modification of that lysine into an unusual amino acid residue named hypusine. Hypusination is unique to mature eIF-5A factor and is essential for its function.</text>
</comment>
<accession>A0A5S9IMP0</accession>
<dbReference type="EMBL" id="AP019860">
    <property type="protein sequence ID" value="BBM84689.1"/>
    <property type="molecule type" value="Genomic_DNA"/>
</dbReference>
<reference evidence="3 4" key="1">
    <citation type="submission" date="2019-08" db="EMBL/GenBank/DDBJ databases">
        <title>Complete genome sequence of Candidatus Uab amorphum.</title>
        <authorList>
            <person name="Shiratori T."/>
            <person name="Suzuki S."/>
            <person name="Kakizawa Y."/>
            <person name="Ishida K."/>
        </authorList>
    </citation>
    <scope>NUCLEOTIDE SEQUENCE [LARGE SCALE GENOMIC DNA]</scope>
    <source>
        <strain evidence="3 4">SRT547</strain>
    </source>
</reference>
<dbReference type="PROSITE" id="PS50077">
    <property type="entry name" value="HEAT_REPEAT"/>
    <property type="match status" value="1"/>
</dbReference>
<feature type="domain" description="DUF11" evidence="2">
    <location>
        <begin position="428"/>
        <end position="515"/>
    </location>
</feature>
<dbReference type="Proteomes" id="UP000326354">
    <property type="component" value="Chromosome"/>
</dbReference>
<dbReference type="PANTHER" id="PTHR12697">
    <property type="entry name" value="PBS LYASE HEAT-LIKE PROTEIN"/>
    <property type="match status" value="1"/>
</dbReference>
<dbReference type="GO" id="GO:0016491">
    <property type="term" value="F:oxidoreductase activity"/>
    <property type="evidence" value="ECO:0007669"/>
    <property type="project" value="TreeGrafter"/>
</dbReference>
<evidence type="ECO:0000313" key="3">
    <source>
        <dbReference type="EMBL" id="BBM84689.1"/>
    </source>
</evidence>
<dbReference type="InterPro" id="IPR013041">
    <property type="entry name" value="Clathrin_app_Ig-like_sf"/>
</dbReference>
<proteinExistence type="predicted"/>
<dbReference type="RefSeq" id="WP_151968826.1">
    <property type="nucleotide sequence ID" value="NZ_AP019860.1"/>
</dbReference>
<dbReference type="OrthoDB" id="2482121at2"/>
<keyword evidence="3" id="KW-0456">Lyase</keyword>
<protein>
    <submittedName>
        <fullName evidence="3">HEAT repeat-containing PBS lyase</fullName>
    </submittedName>
</protein>
<dbReference type="InterPro" id="IPR021133">
    <property type="entry name" value="HEAT_type_2"/>
</dbReference>
<keyword evidence="4" id="KW-1185">Reference proteome</keyword>
<dbReference type="GO" id="GO:0016829">
    <property type="term" value="F:lyase activity"/>
    <property type="evidence" value="ECO:0007669"/>
    <property type="project" value="UniProtKB-KW"/>
</dbReference>
<dbReference type="SUPFAM" id="SSF48371">
    <property type="entry name" value="ARM repeat"/>
    <property type="match status" value="1"/>
</dbReference>
<dbReference type="InterPro" id="IPR001434">
    <property type="entry name" value="OmcB-like_DUF11"/>
</dbReference>
<dbReference type="AlphaFoldDB" id="A0A5S9IMP0"/>
<name>A0A5S9IMP0_UABAM</name>
<evidence type="ECO:0000256" key="1">
    <source>
        <dbReference type="ARBA" id="ARBA00045876"/>
    </source>
</evidence>
<organism evidence="3 4">
    <name type="scientific">Uabimicrobium amorphum</name>
    <dbReference type="NCBI Taxonomy" id="2596890"/>
    <lineage>
        <taxon>Bacteria</taxon>
        <taxon>Pseudomonadati</taxon>
        <taxon>Planctomycetota</taxon>
        <taxon>Candidatus Uabimicrobiia</taxon>
        <taxon>Candidatus Uabimicrobiales</taxon>
        <taxon>Candidatus Uabimicrobiaceae</taxon>
        <taxon>Candidatus Uabimicrobium</taxon>
    </lineage>
</organism>
<evidence type="ECO:0000313" key="4">
    <source>
        <dbReference type="Proteomes" id="UP000326354"/>
    </source>
</evidence>
<dbReference type="Gene3D" id="1.25.10.10">
    <property type="entry name" value="Leucine-rich Repeat Variant"/>
    <property type="match status" value="3"/>
</dbReference>
<evidence type="ECO:0000259" key="2">
    <source>
        <dbReference type="Pfam" id="PF01345"/>
    </source>
</evidence>
<dbReference type="SUPFAM" id="SSF49348">
    <property type="entry name" value="Clathrin adaptor appendage domain"/>
    <property type="match status" value="1"/>
</dbReference>
<dbReference type="Pfam" id="PF01345">
    <property type="entry name" value="DUF11"/>
    <property type="match status" value="1"/>
</dbReference>
<dbReference type="InterPro" id="IPR004155">
    <property type="entry name" value="PBS_lyase_HEAT"/>
</dbReference>
<sequence length="525" mass="57024">MFNKHFIIFLILGVSLCAQDNTVDQLIEKLSQGSKQQKYLAINELGNMGADAAKAIPQLIETLRGSDYLLKVMAAETLGKIGEKAVEPLVALFRLQDQETREHAVDATQRVGDAAFAIVVKHKADDSFHVRVCVATTLAVVGKNAAVLPELLSMLKDEHLEVKKAVIKAMGKRKSSVVLPQLIAQLSDENKQVQLCTIQSIGEIGENAKEAIAHLIPFLGEVETLDTTGISLMQIGDAAVTHLQKALRHEKPQIRGGAAQAIGRFGTKAHVALSDLVAVLHDEKPFVRISAAIGIKRIKTGVKEAVPALAKNLADEERTVRQSSMEALAAIGKEAKGALPAVTQNLGKRRIDFRMQTLQILKTLGKDAIDSIPALVESLNSAPTYDREIVDVLDAIDPQWREKYKNQVPIVFTEGISLEISCSQSSPNRIAVTITVTNLGSSDLTNILLNAQVTEKDTAIISAQDNTEISGNVAIWKLDSLAGEQTKKYHMTISYKGKYNCAANVSTKQGVKDTAECRNLPFDDF</sequence>
<dbReference type="KEGG" id="uam:UABAM_03050"/>
<dbReference type="PANTHER" id="PTHR12697:SF5">
    <property type="entry name" value="DEOXYHYPUSINE HYDROXYLASE"/>
    <property type="match status" value="1"/>
</dbReference>
<dbReference type="InterPro" id="IPR011989">
    <property type="entry name" value="ARM-like"/>
</dbReference>
<gene>
    <name evidence="3" type="ORF">UABAM_03050</name>
</gene>
<dbReference type="InterPro" id="IPR016024">
    <property type="entry name" value="ARM-type_fold"/>
</dbReference>
<dbReference type="Pfam" id="PF13646">
    <property type="entry name" value="HEAT_2"/>
    <property type="match status" value="3"/>
</dbReference>
<dbReference type="SMART" id="SM00567">
    <property type="entry name" value="EZ_HEAT"/>
    <property type="match status" value="7"/>
</dbReference>